<reference evidence="18" key="1">
    <citation type="submission" date="2020-07" db="EMBL/GenBank/DDBJ databases">
        <title>A long reads based de novo assembly of the rainbow trout Arlee double haploid line genome.</title>
        <authorList>
            <person name="Gao G."/>
            <person name="Palti Y."/>
        </authorList>
    </citation>
    <scope>NUCLEOTIDE SEQUENCE [LARGE SCALE GENOMIC DNA]</scope>
</reference>
<dbReference type="Ensembl" id="ENSOMYT00000049214.2">
    <property type="protein sequence ID" value="ENSOMYP00000045205.2"/>
    <property type="gene ID" value="ENSOMYG00000020572.2"/>
</dbReference>
<keyword evidence="4" id="KW-0479">Metal-binding</keyword>
<dbReference type="GO" id="GO:0009897">
    <property type="term" value="C:external side of plasma membrane"/>
    <property type="evidence" value="ECO:0007669"/>
    <property type="project" value="TreeGrafter"/>
</dbReference>
<evidence type="ECO:0000313" key="18">
    <source>
        <dbReference type="Ensembl" id="ENSOMYP00000045205.2"/>
    </source>
</evidence>
<evidence type="ECO:0000256" key="14">
    <source>
        <dbReference type="ARBA" id="ARBA00023180"/>
    </source>
</evidence>
<feature type="repeat" description="FG-GAP" evidence="15">
    <location>
        <begin position="454"/>
        <end position="516"/>
    </location>
</feature>
<keyword evidence="6" id="KW-0677">Repeat</keyword>
<feature type="domain" description="VWFA" evidence="17">
    <location>
        <begin position="167"/>
        <end position="348"/>
    </location>
</feature>
<evidence type="ECO:0000256" key="10">
    <source>
        <dbReference type="ARBA" id="ARBA00023037"/>
    </source>
</evidence>
<dbReference type="GO" id="GO:0046872">
    <property type="term" value="F:metal ion binding"/>
    <property type="evidence" value="ECO:0007669"/>
    <property type="project" value="UniProtKB-KW"/>
</dbReference>
<evidence type="ECO:0000256" key="13">
    <source>
        <dbReference type="ARBA" id="ARBA00023170"/>
    </source>
</evidence>
<keyword evidence="19" id="KW-1185">Reference proteome</keyword>
<keyword evidence="3 16" id="KW-0812">Transmembrane</keyword>
<evidence type="ECO:0000256" key="7">
    <source>
        <dbReference type="ARBA" id="ARBA00022837"/>
    </source>
</evidence>
<sequence length="1119" mass="123748">CQYLWFRFFLSFLAVLLPCVLSFNVDDKNGETFNGPLEDMFGYSVQQFENSEGKWVLIGSPLAGQPAKRTGDVYKCRVGQGPNPRCIKLELPENTTIPNLHEVKENMTMGTTLVTNPQGGFLACGPQYGYMCGQQTYISGVCTNVSSTFQVLNSFAPAVQECAKELDIVMVLDGSNSIWPWTSIIDFLVKFLKNIEIGVGIVSYGEEVTHNVNLSQFDTTQSLLAKVKKLPQQTGFKTMTALGIDTARKEAFTVERGARPGVKKVMIIVTDGESHDFYNLDKVIKECEEDDIERFGIAVLGDYNRNNRSIKEVKKFIEEIQSISSDPVGDHFFNVSDEFALLNIVDALGSRIFALEATSGNYTSSFEMEMSQAGFSAHTSKEGVMLGAVGGTVVPLNADFQDPLDERKESLAGYVGYAVQSASTPNGELYITGAPRYNHTGRVIVYKLDGEIITVTQVLKGEQIGSYFGSVLQTVDVDQDSYTDILLVGAPMFMGPEREEQGQVYVYKLNEKGLFEHQTTLKPDNQTCCTSAHSNGCTIININGPCGARFGTAIAEVSDLDLDGNRDVAIGAPLENDHKGAVYVYHGAKKTIKEKYVQRIPGPGDGVKTKFFGQSIHGVMDLNGDGIIDITIGGLGGASLFWSKDVAELYANMTFDPNKINLQQPSEDCVLGERATVCVKTRVCFSYSVKSEKDHTNLGTAIKYNLTLDSLRAKSRAAFVNPDDKSERKVQVTANIIDALCLEHSFANLDFRDPIMISLEFGLAEDTGPVLDGDLPTSLNKTIPLVDCGSDDKCIADLSLKAVNNFPILSSLVIKANKEKFHVLITIRNSQDNAYNTKVMLSFTENINYVKVKANDKVCSLNNTKVECAVGYPFLKSNVEEVFEILFEVNPAHVWKEIQINVTATRYSKPWHMKEDHIIVKEGEQYPSIFNHTSVIGEEVKIIYMVRPTYCRPCHIRDLINPLKINNNNTHTINPKKETLSVFLVGCKDHPCKSFVCSIPHVNNSQVNVTFRVWKPTFIKAEFSSLHMIVNATLENLNTDLFVLSATNYARDVKIQVSKEALGGIPLWIIIVSILIGLLILALVIFALWKVCVCLQPSVCLCLQGTNNRLYIGSSQIEQ</sequence>
<feature type="transmembrane region" description="Helical" evidence="16">
    <location>
        <begin position="1065"/>
        <end position="1089"/>
    </location>
</feature>
<dbReference type="InterPro" id="IPR000413">
    <property type="entry name" value="Integrin_alpha"/>
</dbReference>
<feature type="repeat" description="FG-GAP" evidence="15">
    <location>
        <begin position="535"/>
        <end position="594"/>
    </location>
</feature>
<dbReference type="InterPro" id="IPR013519">
    <property type="entry name" value="Int_alpha_beta-p"/>
</dbReference>
<keyword evidence="12" id="KW-1015">Disulfide bond</keyword>
<dbReference type="Gene3D" id="2.60.40.1530">
    <property type="entry name" value="ntegrin, alpha v. Chain A, domain 4"/>
    <property type="match status" value="1"/>
</dbReference>
<proteinExistence type="inferred from homology"/>
<keyword evidence="5 16" id="KW-0732">Signal</keyword>
<dbReference type="GO" id="GO:0008305">
    <property type="term" value="C:integrin complex"/>
    <property type="evidence" value="ECO:0007669"/>
    <property type="project" value="InterPro"/>
</dbReference>
<dbReference type="GeneTree" id="ENSGT00940000157646"/>
<reference evidence="18" key="3">
    <citation type="submission" date="2025-09" db="UniProtKB">
        <authorList>
            <consortium name="Ensembl"/>
        </authorList>
    </citation>
    <scope>IDENTIFICATION</scope>
</reference>
<keyword evidence="14" id="KW-0325">Glycoprotein</keyword>
<dbReference type="InterPro" id="IPR013517">
    <property type="entry name" value="FG-GAP"/>
</dbReference>
<dbReference type="Pfam" id="PF00092">
    <property type="entry name" value="VWA"/>
    <property type="match status" value="1"/>
</dbReference>
<dbReference type="SUPFAM" id="SSF69318">
    <property type="entry name" value="Integrin alpha N-terminal domain"/>
    <property type="match status" value="1"/>
</dbReference>
<evidence type="ECO:0000313" key="19">
    <source>
        <dbReference type="Proteomes" id="UP000694395"/>
    </source>
</evidence>
<dbReference type="PRINTS" id="PR00453">
    <property type="entry name" value="VWFADOMAIN"/>
</dbReference>
<dbReference type="SUPFAM" id="SSF69179">
    <property type="entry name" value="Integrin domains"/>
    <property type="match status" value="3"/>
</dbReference>
<keyword evidence="13 16" id="KW-0675">Receptor</keyword>
<dbReference type="Gene3D" id="2.60.40.1460">
    <property type="entry name" value="Integrin domains. Chain A, domain 2"/>
    <property type="match status" value="1"/>
</dbReference>
<dbReference type="PANTHER" id="PTHR23220:SF22">
    <property type="entry name" value="INTEGRIN ALPHA-1"/>
    <property type="match status" value="1"/>
</dbReference>
<evidence type="ECO:0000256" key="4">
    <source>
        <dbReference type="ARBA" id="ARBA00022723"/>
    </source>
</evidence>
<feature type="repeat" description="FG-GAP" evidence="15">
    <location>
        <begin position="598"/>
        <end position="658"/>
    </location>
</feature>
<evidence type="ECO:0000256" key="1">
    <source>
        <dbReference type="ARBA" id="ARBA00004479"/>
    </source>
</evidence>
<reference evidence="18" key="2">
    <citation type="submission" date="2025-08" db="UniProtKB">
        <authorList>
            <consortium name="Ensembl"/>
        </authorList>
    </citation>
    <scope>IDENTIFICATION</scope>
</reference>
<evidence type="ECO:0000256" key="3">
    <source>
        <dbReference type="ARBA" id="ARBA00022692"/>
    </source>
</evidence>
<keyword evidence="8 16" id="KW-0130">Cell adhesion</keyword>
<evidence type="ECO:0000256" key="16">
    <source>
        <dbReference type="RuleBase" id="RU003762"/>
    </source>
</evidence>
<dbReference type="InterPro" id="IPR036465">
    <property type="entry name" value="vWFA_dom_sf"/>
</dbReference>
<evidence type="ECO:0000256" key="8">
    <source>
        <dbReference type="ARBA" id="ARBA00022889"/>
    </source>
</evidence>
<dbReference type="FunFam" id="3.40.50.410:FF:000012">
    <property type="entry name" value="Integrin, alpha 10"/>
    <property type="match status" value="1"/>
</dbReference>
<keyword evidence="10 16" id="KW-0401">Integrin</keyword>
<feature type="repeat" description="FG-GAP" evidence="15">
    <location>
        <begin position="27"/>
        <end position="85"/>
    </location>
</feature>
<dbReference type="GO" id="GO:0005178">
    <property type="term" value="F:integrin binding"/>
    <property type="evidence" value="ECO:0007669"/>
    <property type="project" value="TreeGrafter"/>
</dbReference>
<dbReference type="InterPro" id="IPR013649">
    <property type="entry name" value="Integrin_alpha_Ig-like_1"/>
</dbReference>
<protein>
    <submittedName>
        <fullName evidence="18">Integrin subunit alpha 1</fullName>
    </submittedName>
</protein>
<keyword evidence="11 16" id="KW-0472">Membrane</keyword>
<feature type="chain" id="PRO_5035489505" evidence="16">
    <location>
        <begin position="23"/>
        <end position="1119"/>
    </location>
</feature>
<dbReference type="InterPro" id="IPR002035">
    <property type="entry name" value="VWF_A"/>
</dbReference>
<dbReference type="GO" id="GO:0098609">
    <property type="term" value="P:cell-cell adhesion"/>
    <property type="evidence" value="ECO:0007669"/>
    <property type="project" value="TreeGrafter"/>
</dbReference>
<feature type="signal peptide" evidence="16">
    <location>
        <begin position="1"/>
        <end position="22"/>
    </location>
</feature>
<dbReference type="InterPro" id="IPR028994">
    <property type="entry name" value="Integrin_alpha_N"/>
</dbReference>
<dbReference type="Pfam" id="PF08441">
    <property type="entry name" value="Integrin_A_Ig_1"/>
    <property type="match status" value="1"/>
</dbReference>
<dbReference type="Pfam" id="PF01839">
    <property type="entry name" value="FG-GAP"/>
    <property type="match status" value="2"/>
</dbReference>
<dbReference type="SUPFAM" id="SSF53300">
    <property type="entry name" value="vWA-like"/>
    <property type="match status" value="1"/>
</dbReference>
<organism evidence="18 19">
    <name type="scientific">Oncorhynchus mykiss</name>
    <name type="common">Rainbow trout</name>
    <name type="synonym">Salmo gairdneri</name>
    <dbReference type="NCBI Taxonomy" id="8022"/>
    <lineage>
        <taxon>Eukaryota</taxon>
        <taxon>Metazoa</taxon>
        <taxon>Chordata</taxon>
        <taxon>Craniata</taxon>
        <taxon>Vertebrata</taxon>
        <taxon>Euteleostomi</taxon>
        <taxon>Actinopterygii</taxon>
        <taxon>Neopterygii</taxon>
        <taxon>Teleostei</taxon>
        <taxon>Protacanthopterygii</taxon>
        <taxon>Salmoniformes</taxon>
        <taxon>Salmonidae</taxon>
        <taxon>Salmoninae</taxon>
        <taxon>Oncorhynchus</taxon>
    </lineage>
</organism>
<dbReference type="PROSITE" id="PS51470">
    <property type="entry name" value="FG_GAP"/>
    <property type="match status" value="4"/>
</dbReference>
<comment type="subcellular location">
    <subcellularLocation>
        <location evidence="1 16">Membrane</location>
        <topology evidence="1 16">Single-pass type I membrane protein</topology>
    </subcellularLocation>
</comment>
<dbReference type="Gene3D" id="1.20.5.930">
    <property type="entry name" value="Bicelle-embedded integrin alpha(iib) transmembrane segment"/>
    <property type="match status" value="1"/>
</dbReference>
<dbReference type="GO" id="GO:0007229">
    <property type="term" value="P:integrin-mediated signaling pathway"/>
    <property type="evidence" value="ECO:0007669"/>
    <property type="project" value="UniProtKB-KW"/>
</dbReference>
<dbReference type="PANTHER" id="PTHR23220">
    <property type="entry name" value="INTEGRIN ALPHA"/>
    <property type="match status" value="1"/>
</dbReference>
<dbReference type="Pfam" id="PF20805">
    <property type="entry name" value="Integrin_A_Ig_2"/>
    <property type="match status" value="1"/>
</dbReference>
<evidence type="ECO:0000256" key="11">
    <source>
        <dbReference type="ARBA" id="ARBA00023136"/>
    </source>
</evidence>
<name>A0A8C7R4G0_ONCMY</name>
<dbReference type="AlphaFoldDB" id="A0A8C7R4G0"/>
<dbReference type="PRINTS" id="PR01185">
    <property type="entry name" value="INTEGRINA"/>
</dbReference>
<dbReference type="InterPro" id="IPR048285">
    <property type="entry name" value="Integrin_alpha_Ig-like_2"/>
</dbReference>
<evidence type="ECO:0000256" key="5">
    <source>
        <dbReference type="ARBA" id="ARBA00022729"/>
    </source>
</evidence>
<evidence type="ECO:0000256" key="9">
    <source>
        <dbReference type="ARBA" id="ARBA00022989"/>
    </source>
</evidence>
<comment type="similarity">
    <text evidence="2 16">Belongs to the integrin alpha chain family.</text>
</comment>
<evidence type="ECO:0000256" key="6">
    <source>
        <dbReference type="ARBA" id="ARBA00022737"/>
    </source>
</evidence>
<dbReference type="Gene3D" id="2.60.40.1510">
    <property type="entry name" value="ntegrin, alpha v. Chain A, domain 3"/>
    <property type="match status" value="1"/>
</dbReference>
<dbReference type="GO" id="GO:0033627">
    <property type="term" value="P:cell adhesion mediated by integrin"/>
    <property type="evidence" value="ECO:0007669"/>
    <property type="project" value="TreeGrafter"/>
</dbReference>
<evidence type="ECO:0000256" key="2">
    <source>
        <dbReference type="ARBA" id="ARBA00008054"/>
    </source>
</evidence>
<dbReference type="SMART" id="SM00191">
    <property type="entry name" value="Int_alpha"/>
    <property type="match status" value="5"/>
</dbReference>
<keyword evidence="9 16" id="KW-1133">Transmembrane helix</keyword>
<keyword evidence="7" id="KW-0106">Calcium</keyword>
<evidence type="ECO:0000256" key="15">
    <source>
        <dbReference type="PROSITE-ProRule" id="PRU00803"/>
    </source>
</evidence>
<dbReference type="Gene3D" id="2.130.10.130">
    <property type="entry name" value="Integrin alpha, N-terminal"/>
    <property type="match status" value="2"/>
</dbReference>
<dbReference type="InterPro" id="IPR032695">
    <property type="entry name" value="Integrin_dom_sf"/>
</dbReference>
<dbReference type="PROSITE" id="PS50234">
    <property type="entry name" value="VWFA"/>
    <property type="match status" value="1"/>
</dbReference>
<accession>A0A8C7R4G0</accession>
<dbReference type="GO" id="GO:0007160">
    <property type="term" value="P:cell-matrix adhesion"/>
    <property type="evidence" value="ECO:0007669"/>
    <property type="project" value="TreeGrafter"/>
</dbReference>
<dbReference type="Proteomes" id="UP000694395">
    <property type="component" value="Chromosome 12"/>
</dbReference>
<evidence type="ECO:0000256" key="12">
    <source>
        <dbReference type="ARBA" id="ARBA00023157"/>
    </source>
</evidence>
<dbReference type="Gene3D" id="3.40.50.410">
    <property type="entry name" value="von Willebrand factor, type A domain"/>
    <property type="match status" value="1"/>
</dbReference>
<dbReference type="SMART" id="SM00327">
    <property type="entry name" value="VWA"/>
    <property type="match status" value="1"/>
</dbReference>
<evidence type="ECO:0000259" key="17">
    <source>
        <dbReference type="PROSITE" id="PS50234"/>
    </source>
</evidence>